<dbReference type="Pfam" id="PF24541">
    <property type="entry name" value="Thioredox_PDIA6_C"/>
    <property type="match status" value="1"/>
</dbReference>
<proteinExistence type="predicted"/>
<keyword evidence="7" id="KW-0732">Signal</keyword>
<name>A0ABD2N1N5_9CUCU</name>
<evidence type="ECO:0000256" key="7">
    <source>
        <dbReference type="SAM" id="SignalP"/>
    </source>
</evidence>
<dbReference type="PANTHER" id="PTHR45815">
    <property type="entry name" value="PROTEIN DISULFIDE-ISOMERASE A6"/>
    <property type="match status" value="1"/>
</dbReference>
<dbReference type="SUPFAM" id="SSF52833">
    <property type="entry name" value="Thioredoxin-like"/>
    <property type="match status" value="3"/>
</dbReference>
<evidence type="ECO:0000256" key="4">
    <source>
        <dbReference type="ARBA" id="ARBA00023157"/>
    </source>
</evidence>
<keyword evidence="11" id="KW-1185">Reference proteome</keyword>
<dbReference type="PANTHER" id="PTHR45815:SF3">
    <property type="entry name" value="PROTEIN DISULFIDE-ISOMERASE A6"/>
    <property type="match status" value="1"/>
</dbReference>
<evidence type="ECO:0000313" key="10">
    <source>
        <dbReference type="EMBL" id="KAL3272581.1"/>
    </source>
</evidence>
<reference evidence="10 11" key="1">
    <citation type="journal article" date="2021" name="BMC Biol.">
        <title>Horizontally acquired antibacterial genes associated with adaptive radiation of ladybird beetles.</title>
        <authorList>
            <person name="Li H.S."/>
            <person name="Tang X.F."/>
            <person name="Huang Y.H."/>
            <person name="Xu Z.Y."/>
            <person name="Chen M.L."/>
            <person name="Du X.Y."/>
            <person name="Qiu B.Y."/>
            <person name="Chen P.T."/>
            <person name="Zhang W."/>
            <person name="Slipinski A."/>
            <person name="Escalona H.E."/>
            <person name="Waterhouse R.M."/>
            <person name="Zwick A."/>
            <person name="Pang H."/>
        </authorList>
    </citation>
    <scope>NUCLEOTIDE SEQUENCE [LARGE SCALE GENOMIC DNA]</scope>
    <source>
        <strain evidence="10">SYSU2018</strain>
    </source>
</reference>
<dbReference type="GO" id="GO:0003756">
    <property type="term" value="F:protein disulfide isomerase activity"/>
    <property type="evidence" value="ECO:0007669"/>
    <property type="project" value="UniProtKB-EC"/>
</dbReference>
<dbReference type="AlphaFoldDB" id="A0ABD2N1N5"/>
<evidence type="ECO:0000313" key="11">
    <source>
        <dbReference type="Proteomes" id="UP001516400"/>
    </source>
</evidence>
<evidence type="ECO:0000259" key="9">
    <source>
        <dbReference type="Pfam" id="PF24541"/>
    </source>
</evidence>
<dbReference type="Pfam" id="PF00085">
    <property type="entry name" value="Thioredoxin"/>
    <property type="match status" value="2"/>
</dbReference>
<feature type="domain" description="Thioredoxin" evidence="8">
    <location>
        <begin position="144"/>
        <end position="244"/>
    </location>
</feature>
<evidence type="ECO:0000256" key="5">
    <source>
        <dbReference type="ARBA" id="ARBA00023235"/>
    </source>
</evidence>
<dbReference type="InterPro" id="IPR013766">
    <property type="entry name" value="Thioredoxin_domain"/>
</dbReference>
<keyword evidence="5" id="KW-0413">Isomerase</keyword>
<comment type="caution">
    <text evidence="10">The sequence shown here is derived from an EMBL/GenBank/DDBJ whole genome shotgun (WGS) entry which is preliminary data.</text>
</comment>
<evidence type="ECO:0000256" key="2">
    <source>
        <dbReference type="ARBA" id="ARBA00004319"/>
    </source>
</evidence>
<dbReference type="InterPro" id="IPR057305">
    <property type="entry name" value="Thioredox_PDIA6_C"/>
</dbReference>
<dbReference type="Gene3D" id="3.40.30.10">
    <property type="entry name" value="Glutaredoxin"/>
    <property type="match status" value="2"/>
</dbReference>
<feature type="signal peptide" evidence="7">
    <location>
        <begin position="1"/>
        <end position="15"/>
    </location>
</feature>
<accession>A0ABD2N1N5</accession>
<organism evidence="10 11">
    <name type="scientific">Cryptolaemus montrouzieri</name>
    <dbReference type="NCBI Taxonomy" id="559131"/>
    <lineage>
        <taxon>Eukaryota</taxon>
        <taxon>Metazoa</taxon>
        <taxon>Ecdysozoa</taxon>
        <taxon>Arthropoda</taxon>
        <taxon>Hexapoda</taxon>
        <taxon>Insecta</taxon>
        <taxon>Pterygota</taxon>
        <taxon>Neoptera</taxon>
        <taxon>Endopterygota</taxon>
        <taxon>Coleoptera</taxon>
        <taxon>Polyphaga</taxon>
        <taxon>Cucujiformia</taxon>
        <taxon>Coccinelloidea</taxon>
        <taxon>Coccinellidae</taxon>
        <taxon>Scymninae</taxon>
        <taxon>Scymnini</taxon>
        <taxon>Cryptolaemus</taxon>
    </lineage>
</organism>
<dbReference type="EMBL" id="JABFTP020000062">
    <property type="protein sequence ID" value="KAL3272581.1"/>
    <property type="molecule type" value="Genomic_DNA"/>
</dbReference>
<gene>
    <name evidence="10" type="ORF">HHI36_014051</name>
</gene>
<dbReference type="CDD" id="cd02961">
    <property type="entry name" value="PDI_a_family"/>
    <property type="match status" value="1"/>
</dbReference>
<dbReference type="CDD" id="cd02947">
    <property type="entry name" value="TRX_family"/>
    <property type="match status" value="1"/>
</dbReference>
<keyword evidence="6" id="KW-0676">Redox-active center</keyword>
<evidence type="ECO:0000256" key="3">
    <source>
        <dbReference type="ARBA" id="ARBA00012723"/>
    </source>
</evidence>
<dbReference type="Proteomes" id="UP001516400">
    <property type="component" value="Unassembled WGS sequence"/>
</dbReference>
<feature type="chain" id="PRO_5044849052" description="protein disulfide-isomerase" evidence="7">
    <location>
        <begin position="16"/>
        <end position="413"/>
    </location>
</feature>
<feature type="domain" description="Thioredoxin" evidence="8">
    <location>
        <begin position="24"/>
        <end position="121"/>
    </location>
</feature>
<dbReference type="GO" id="GO:0005788">
    <property type="term" value="C:endoplasmic reticulum lumen"/>
    <property type="evidence" value="ECO:0007669"/>
    <property type="project" value="UniProtKB-SubCell"/>
</dbReference>
<protein>
    <recommendedName>
        <fullName evidence="3">protein disulfide-isomerase</fullName>
        <ecNumber evidence="3">5.3.4.1</ecNumber>
    </recommendedName>
</protein>
<dbReference type="EC" id="5.3.4.1" evidence="3"/>
<evidence type="ECO:0000259" key="8">
    <source>
        <dbReference type="Pfam" id="PF00085"/>
    </source>
</evidence>
<dbReference type="InterPro" id="IPR036249">
    <property type="entry name" value="Thioredoxin-like_sf"/>
</dbReference>
<keyword evidence="4" id="KW-1015">Disulfide bond</keyword>
<feature type="domain" description="PDIA6-like C-terminal thioredoxin-like" evidence="9">
    <location>
        <begin position="249"/>
        <end position="367"/>
    </location>
</feature>
<sequence length="413" mass="48612">MWKFTFLLLLGRCLCLYRDSERILKINGDNYEDYVESESKPVVLHAYSPQCQECKDVAKQFMAMAEELKEIIKFACLQIDKEKSLAYELGIKKPNTFYIVRNRQLQQFTGPITSKHIVSLVMNQVLANLEAVDDVGFYYFFKNVVQLTDANFEENIMKDNSPWMVLFYSPKLQESKQMIPIWYDAAQNMKDKVKFGSVDCLKNAALANEYDVAGYPTGILLINEAAYYLHYNVHLTSDFIIEWITNKMKEYEEEASVNELTSQYRYEKCLEKPMCIITFVPHIQECKALCRYELLKTLMTVYEKYNDYNWGWLWCEAGSQGDLERSLEVDSFNIPTVVAINYKKKKYTNLRRSYTDSDINEFLQDILLMKVPSFDIKKHIRIYETELWDGKDAKENRNTLDFFDVDVKVKEEL</sequence>
<evidence type="ECO:0000256" key="1">
    <source>
        <dbReference type="ARBA" id="ARBA00001182"/>
    </source>
</evidence>
<comment type="catalytic activity">
    <reaction evidence="1">
        <text>Catalyzes the rearrangement of -S-S- bonds in proteins.</text>
        <dbReference type="EC" id="5.3.4.1"/>
    </reaction>
</comment>
<evidence type="ECO:0000256" key="6">
    <source>
        <dbReference type="ARBA" id="ARBA00023284"/>
    </source>
</evidence>
<comment type="subcellular location">
    <subcellularLocation>
        <location evidence="2">Endoplasmic reticulum lumen</location>
    </subcellularLocation>
</comment>